<sequence length="291" mass="33179">MNAYLSDQPVRLSPLRDEQGNQPRFGLLLEPGRPGMHVGELPAQWLKGLARSHHLLLLRGFAAFADAESLTRYCHDFGEVMLWPFGAVLELVEQEGAEDHIFANNYVPLHWDGMYLETVPEFQLFHCVDAPGDSDGGRTTFSSTPAALQLADSSELELWRRASGRYQRSAAHYSSRSAAPIVERHPRREFPILRFCEPPVEGDASFINPSEFHYDGIAPEQRGELLASLRRCLYHPQAHYAHRWRSDDLVIADNLTLLHGREAFVHRAPRHLRRVHIHAEPALRNPHLQRD</sequence>
<dbReference type="KEGG" id="pau:PA14_35420"/>
<dbReference type="GO" id="GO:0016706">
    <property type="term" value="F:2-oxoglutarate-dependent dioxygenase activity"/>
    <property type="evidence" value="ECO:0007669"/>
    <property type="project" value="UniProtKB-ARBA"/>
</dbReference>
<dbReference type="InterPro" id="IPR050411">
    <property type="entry name" value="AlphaKG_dependent_hydroxylases"/>
</dbReference>
<evidence type="ECO:0000313" key="5">
    <source>
        <dbReference type="Proteomes" id="UP000000653"/>
    </source>
</evidence>
<dbReference type="AlphaFoldDB" id="A0A0H2ZB36"/>
<reference evidence="4 5" key="1">
    <citation type="journal article" date="2006" name="Genome Biol.">
        <title>Genomic analysis reveals that Pseudomonas aeruginosa virulence is combinatorial.</title>
        <authorList>
            <person name="Lee D.G."/>
            <person name="Urbach J.M."/>
            <person name="Wu G."/>
            <person name="Liberati N.T."/>
            <person name="Feinbaum R.L."/>
            <person name="Miyata S."/>
            <person name="Diggins L.T."/>
            <person name="He J."/>
            <person name="Saucier M."/>
            <person name="Deziel E."/>
            <person name="Friedman L."/>
            <person name="Li L."/>
            <person name="Grills G."/>
            <person name="Montgomery K."/>
            <person name="Kucherlapati R."/>
            <person name="Rahme L.G."/>
            <person name="Ausubel F.M."/>
        </authorList>
    </citation>
    <scope>NUCLEOTIDE SEQUENCE [LARGE SCALE GENOMIC DNA]</scope>
    <source>
        <strain evidence="4 5">UCBPP-PA14</strain>
    </source>
</reference>
<dbReference type="Pfam" id="PF02668">
    <property type="entry name" value="TauD"/>
    <property type="match status" value="1"/>
</dbReference>
<protein>
    <submittedName>
        <fullName evidence="4">Pyoverdine biosynthesis protein PvcB</fullName>
    </submittedName>
</protein>
<dbReference type="InterPro" id="IPR003819">
    <property type="entry name" value="TauD/TfdA-like"/>
</dbReference>
<accession>A0A0H2ZB36</accession>
<evidence type="ECO:0000256" key="2">
    <source>
        <dbReference type="ARBA" id="ARBA00023002"/>
    </source>
</evidence>
<evidence type="ECO:0000259" key="3">
    <source>
        <dbReference type="Pfam" id="PF02668"/>
    </source>
</evidence>
<keyword evidence="2" id="KW-0560">Oxidoreductase</keyword>
<proteinExistence type="predicted"/>
<gene>
    <name evidence="4" type="primary">pvcB</name>
    <name evidence="4" type="ordered locus">PA14_35420</name>
</gene>
<evidence type="ECO:0000313" key="4">
    <source>
        <dbReference type="EMBL" id="ABJ11438.1"/>
    </source>
</evidence>
<dbReference type="HOGENOM" id="CLU_077936_0_0_6"/>
<dbReference type="Gene3D" id="3.60.130.10">
    <property type="entry name" value="Clavaminate synthase-like"/>
    <property type="match status" value="1"/>
</dbReference>
<dbReference type="BioCyc" id="PAER208963:G1G74-2972-MONOMER"/>
<evidence type="ECO:0000256" key="1">
    <source>
        <dbReference type="ARBA" id="ARBA00001954"/>
    </source>
</evidence>
<dbReference type="EMBL" id="CP000438">
    <property type="protein sequence ID" value="ABJ11438.1"/>
    <property type="molecule type" value="Genomic_DNA"/>
</dbReference>
<dbReference type="PANTHER" id="PTHR10696">
    <property type="entry name" value="GAMMA-BUTYROBETAINE HYDROXYLASE-RELATED"/>
    <property type="match status" value="1"/>
</dbReference>
<name>A0A0H2ZB36_PSEAB</name>
<comment type="cofactor">
    <cofactor evidence="1">
        <name>Fe(2+)</name>
        <dbReference type="ChEBI" id="CHEBI:29033"/>
    </cofactor>
</comment>
<dbReference type="CDD" id="cd00250">
    <property type="entry name" value="CAS_like"/>
    <property type="match status" value="1"/>
</dbReference>
<dbReference type="Proteomes" id="UP000000653">
    <property type="component" value="Chromosome"/>
</dbReference>
<dbReference type="PANTHER" id="PTHR10696:SF53">
    <property type="entry name" value="TYROSINE ISONITRILE DESATURASE"/>
    <property type="match status" value="1"/>
</dbReference>
<dbReference type="InterPro" id="IPR042098">
    <property type="entry name" value="TauD-like_sf"/>
</dbReference>
<organism evidence="4 5">
    <name type="scientific">Pseudomonas aeruginosa (strain UCBPP-PA14)</name>
    <dbReference type="NCBI Taxonomy" id="208963"/>
    <lineage>
        <taxon>Bacteria</taxon>
        <taxon>Pseudomonadati</taxon>
        <taxon>Pseudomonadota</taxon>
        <taxon>Gammaproteobacteria</taxon>
        <taxon>Pseudomonadales</taxon>
        <taxon>Pseudomonadaceae</taxon>
        <taxon>Pseudomonas</taxon>
    </lineage>
</organism>
<dbReference type="SUPFAM" id="SSF51197">
    <property type="entry name" value="Clavaminate synthase-like"/>
    <property type="match status" value="1"/>
</dbReference>
<feature type="domain" description="TauD/TfdA-like" evidence="3">
    <location>
        <begin position="41"/>
        <end position="275"/>
    </location>
</feature>
<dbReference type="RefSeq" id="WP_003089257.1">
    <property type="nucleotide sequence ID" value="NC_008463.1"/>
</dbReference>